<dbReference type="AlphaFoldDB" id="A0A1H6K6H4"/>
<keyword evidence="3" id="KW-1185">Reference proteome</keyword>
<protein>
    <recommendedName>
        <fullName evidence="4">Outer membrane protein beta-barrel domain-containing protein</fullName>
    </recommendedName>
</protein>
<dbReference type="RefSeq" id="WP_091096761.1">
    <property type="nucleotide sequence ID" value="NZ_FNXE01000008.1"/>
</dbReference>
<evidence type="ECO:0000256" key="1">
    <source>
        <dbReference type="SAM" id="SignalP"/>
    </source>
</evidence>
<proteinExistence type="predicted"/>
<name>A0A1H6K6H4_9FLAO</name>
<feature type="chain" id="PRO_5011576297" description="Outer membrane protein beta-barrel domain-containing protein" evidence="1">
    <location>
        <begin position="21"/>
        <end position="205"/>
    </location>
</feature>
<feature type="signal peptide" evidence="1">
    <location>
        <begin position="1"/>
        <end position="20"/>
    </location>
</feature>
<gene>
    <name evidence="2" type="ORF">SAMN02927937_00893</name>
</gene>
<evidence type="ECO:0008006" key="4">
    <source>
        <dbReference type="Google" id="ProtNLM"/>
    </source>
</evidence>
<dbReference type="EMBL" id="FNXE01000008">
    <property type="protein sequence ID" value="SEH68882.1"/>
    <property type="molecule type" value="Genomic_DNA"/>
</dbReference>
<evidence type="ECO:0000313" key="3">
    <source>
        <dbReference type="Proteomes" id="UP000199634"/>
    </source>
</evidence>
<dbReference type="STRING" id="1159016.SAMN02927937_00893"/>
<accession>A0A1H6K6H4</accession>
<reference evidence="2 3" key="1">
    <citation type="submission" date="2016-10" db="EMBL/GenBank/DDBJ databases">
        <authorList>
            <person name="de Groot N.N."/>
        </authorList>
    </citation>
    <scope>NUCLEOTIDE SEQUENCE [LARGE SCALE GENOMIC DNA]</scope>
    <source>
        <strain evidence="2 3">CGMCC 1.10825</strain>
    </source>
</reference>
<keyword evidence="1" id="KW-0732">Signal</keyword>
<evidence type="ECO:0000313" key="2">
    <source>
        <dbReference type="EMBL" id="SEH68882.1"/>
    </source>
</evidence>
<sequence length="205" mass="23410">MQKAILLLFALIGFAGKAQTENSESHQNISFVNTFQFTIGFSNLSPNKSMMGDAHEEAFPSITARLGIFSYNRFTIGIHAALHRMSVKNNQYFGEFEKTTVFTPGFYLSYYQPITSESLFEPYISYDNSDYTTKGYEKELNSKSDGLGLGLDYQHKIGSKAYVTFGLKYSINKMRTNTHPDWEKYINNYNFLSAKVGFTFSKDRL</sequence>
<dbReference type="Proteomes" id="UP000199634">
    <property type="component" value="Unassembled WGS sequence"/>
</dbReference>
<organism evidence="2 3">
    <name type="scientific">Paenimyroides marinum</name>
    <dbReference type="NCBI Taxonomy" id="1159016"/>
    <lineage>
        <taxon>Bacteria</taxon>
        <taxon>Pseudomonadati</taxon>
        <taxon>Bacteroidota</taxon>
        <taxon>Flavobacteriia</taxon>
        <taxon>Flavobacteriales</taxon>
        <taxon>Flavobacteriaceae</taxon>
        <taxon>Paenimyroides</taxon>
    </lineage>
</organism>
<dbReference type="OrthoDB" id="1348224at2"/>